<name>I3SXS6_MEDTR</name>
<dbReference type="AlphaFoldDB" id="I3SXS6"/>
<sequence>MGGSTCGKHYQESDSMYKPIRSDSLAIVANVM</sequence>
<evidence type="ECO:0000313" key="1">
    <source>
        <dbReference type="EMBL" id="AFK45068.1"/>
    </source>
</evidence>
<protein>
    <submittedName>
        <fullName evidence="1">Uncharacterized protein</fullName>
    </submittedName>
</protein>
<accession>I3SXS6</accession>
<dbReference type="EMBL" id="BT145274">
    <property type="protein sequence ID" value="AFK45068.1"/>
    <property type="molecule type" value="mRNA"/>
</dbReference>
<organism evidence="1">
    <name type="scientific">Medicago truncatula</name>
    <name type="common">Barrel medic</name>
    <name type="synonym">Medicago tribuloides</name>
    <dbReference type="NCBI Taxonomy" id="3880"/>
    <lineage>
        <taxon>Eukaryota</taxon>
        <taxon>Viridiplantae</taxon>
        <taxon>Streptophyta</taxon>
        <taxon>Embryophyta</taxon>
        <taxon>Tracheophyta</taxon>
        <taxon>Spermatophyta</taxon>
        <taxon>Magnoliopsida</taxon>
        <taxon>eudicotyledons</taxon>
        <taxon>Gunneridae</taxon>
        <taxon>Pentapetalae</taxon>
        <taxon>rosids</taxon>
        <taxon>fabids</taxon>
        <taxon>Fabales</taxon>
        <taxon>Fabaceae</taxon>
        <taxon>Papilionoideae</taxon>
        <taxon>50 kb inversion clade</taxon>
        <taxon>NPAAA clade</taxon>
        <taxon>Hologalegina</taxon>
        <taxon>IRL clade</taxon>
        <taxon>Trifolieae</taxon>
        <taxon>Medicago</taxon>
    </lineage>
</organism>
<proteinExistence type="evidence at transcript level"/>
<reference evidence="1" key="1">
    <citation type="submission" date="2012-05" db="EMBL/GenBank/DDBJ databases">
        <authorList>
            <person name="Krishnakumar V."/>
            <person name="Cheung F."/>
            <person name="Xiao Y."/>
            <person name="Chan A."/>
            <person name="Moskal W.A."/>
            <person name="Town C.D."/>
        </authorList>
    </citation>
    <scope>NUCLEOTIDE SEQUENCE</scope>
</reference>